<evidence type="ECO:0000256" key="1">
    <source>
        <dbReference type="SAM" id="SignalP"/>
    </source>
</evidence>
<dbReference type="EMBL" id="JARAOO010000002">
    <property type="protein sequence ID" value="KAJ7979990.1"/>
    <property type="molecule type" value="Genomic_DNA"/>
</dbReference>
<evidence type="ECO:0000313" key="4">
    <source>
        <dbReference type="Proteomes" id="UP001163823"/>
    </source>
</evidence>
<feature type="chain" id="PRO_5042121445" evidence="1">
    <location>
        <begin position="22"/>
        <end position="210"/>
    </location>
</feature>
<keyword evidence="1" id="KW-0732">Signal</keyword>
<dbReference type="AlphaFoldDB" id="A0AAD7VLF3"/>
<name>A0AAD7VLF3_QUISA</name>
<protein>
    <submittedName>
        <fullName evidence="3">Neurogenic locus notch-like protein</fullName>
    </submittedName>
</protein>
<dbReference type="PANTHER" id="PTHR33881:SF7">
    <property type="entry name" value="NEUROGENIC LOCUS NOTCH-LIKE PROTEIN"/>
    <property type="match status" value="1"/>
</dbReference>
<dbReference type="PANTHER" id="PTHR33881">
    <property type="entry name" value="NEUROGENIC LOCUS NOTCH-LIKE PROTEIN"/>
    <property type="match status" value="1"/>
</dbReference>
<organism evidence="3 4">
    <name type="scientific">Quillaja saponaria</name>
    <name type="common">Soap bark tree</name>
    <dbReference type="NCBI Taxonomy" id="32244"/>
    <lineage>
        <taxon>Eukaryota</taxon>
        <taxon>Viridiplantae</taxon>
        <taxon>Streptophyta</taxon>
        <taxon>Embryophyta</taxon>
        <taxon>Tracheophyta</taxon>
        <taxon>Spermatophyta</taxon>
        <taxon>Magnoliopsida</taxon>
        <taxon>eudicotyledons</taxon>
        <taxon>Gunneridae</taxon>
        <taxon>Pentapetalae</taxon>
        <taxon>rosids</taxon>
        <taxon>fabids</taxon>
        <taxon>Fabales</taxon>
        <taxon>Quillajaceae</taxon>
        <taxon>Quillaja</taxon>
    </lineage>
</organism>
<evidence type="ECO:0000313" key="3">
    <source>
        <dbReference type="EMBL" id="KAJ7979990.1"/>
    </source>
</evidence>
<keyword evidence="4" id="KW-1185">Reference proteome</keyword>
<reference evidence="3" key="1">
    <citation type="journal article" date="2023" name="Science">
        <title>Elucidation of the pathway for biosynthesis of saponin adjuvants from the soapbark tree.</title>
        <authorList>
            <person name="Reed J."/>
            <person name="Orme A."/>
            <person name="El-Demerdash A."/>
            <person name="Owen C."/>
            <person name="Martin L.B.B."/>
            <person name="Misra R.C."/>
            <person name="Kikuchi S."/>
            <person name="Rejzek M."/>
            <person name="Martin A.C."/>
            <person name="Harkess A."/>
            <person name="Leebens-Mack J."/>
            <person name="Louveau T."/>
            <person name="Stephenson M.J."/>
            <person name="Osbourn A."/>
        </authorList>
    </citation>
    <scope>NUCLEOTIDE SEQUENCE</scope>
    <source>
        <strain evidence="3">S10</strain>
    </source>
</reference>
<dbReference type="SMART" id="SM00181">
    <property type="entry name" value="EGF"/>
    <property type="match status" value="2"/>
</dbReference>
<dbReference type="InterPro" id="IPR000742">
    <property type="entry name" value="EGF"/>
</dbReference>
<accession>A0AAD7VLF3</accession>
<feature type="signal peptide" evidence="1">
    <location>
        <begin position="1"/>
        <end position="21"/>
    </location>
</feature>
<evidence type="ECO:0000259" key="2">
    <source>
        <dbReference type="SMART" id="SM00181"/>
    </source>
</evidence>
<feature type="domain" description="EGF-like" evidence="2">
    <location>
        <begin position="114"/>
        <end position="157"/>
    </location>
</feature>
<feature type="domain" description="EGF-like" evidence="2">
    <location>
        <begin position="37"/>
        <end position="88"/>
    </location>
</feature>
<comment type="caution">
    <text evidence="3">The sequence shown here is derived from an EMBL/GenBank/DDBJ whole genome shotgun (WGS) entry which is preliminary data.</text>
</comment>
<sequence length="210" mass="23003">MAFFNVFAFLAFLLLLQPLIATSNFLSPLLSPIFDDICKEAVCGKGTCKPSKNSTWFYECECDPGWKQVDSSDDNHLKFLPCIVPNCTLNHSCIKTHAPAQEKSTRTNESILDPCHWTDCRGGSCNKTSMFSYKCECAAGYYNLLNVTAFPCYKECAIGVDCSDLGISVGNSTPPATPALNDNGKNQGSLVIRGRSLWLATLTVFMAIVQ</sequence>
<proteinExistence type="predicted"/>
<gene>
    <name evidence="3" type="ORF">O6P43_003322</name>
</gene>
<dbReference type="Proteomes" id="UP001163823">
    <property type="component" value="Chromosome 2"/>
</dbReference>